<sequence length="390" mass="44876">MREISLREAAARQLSQYCSSFYERDIETSIRSFTPGEWVIVKGKKREFIGFINPLVTQGPCLRVVCEKNSERTPLEIVEYLLSKSLAKRSKYIDYKNYRLCYGDSDFLPGLIVDVFQNYVLIQINTAGLDKYRLEIKDFLIKSYPSKKVVLFDKAEYRKNELLPEYEVEEISDVEILENDFKYSVSAKTIQKVGYYFDHRENRLKLENFLKRIESLESGVDLFSYVGSWGLHLLRGGVGKVEFVDQADMQTNIENNLKLNNFEGRGSFTRSDVFSYLEQCLQNNNKFDIIVSDPPAFSKSERNVKKALGGYEKLHTKALKVIKDNGYYIAASCTHGVSLEDLDRTVSNASLNVGKTLSLLDIGVQGFDHPFESLKSKAFYIKYLLYQVCE</sequence>
<dbReference type="HOGENOM" id="CLU_014042_0_0_7"/>
<dbReference type="InterPro" id="IPR029063">
    <property type="entry name" value="SAM-dependent_MTases_sf"/>
</dbReference>
<dbReference type="Gene3D" id="3.30.750.80">
    <property type="entry name" value="RNA methyltransferase domain (HRMD) like"/>
    <property type="match status" value="1"/>
</dbReference>
<dbReference type="AlphaFoldDB" id="E1X292"/>
<dbReference type="OrthoDB" id="5296825at2"/>
<dbReference type="CDD" id="cd11572">
    <property type="entry name" value="RlmI_M_like"/>
    <property type="match status" value="1"/>
</dbReference>
<gene>
    <name evidence="1" type="ordered locus">BMS_0110</name>
</gene>
<proteinExistence type="predicted"/>
<dbReference type="Gene3D" id="3.40.50.150">
    <property type="entry name" value="Vaccinia Virus protein VP39"/>
    <property type="match status" value="1"/>
</dbReference>
<dbReference type="CDD" id="cd02440">
    <property type="entry name" value="AdoMet_MTases"/>
    <property type="match status" value="1"/>
</dbReference>
<dbReference type="PATRIC" id="fig|862908.3.peg.105"/>
<dbReference type="SUPFAM" id="SSF53335">
    <property type="entry name" value="S-adenosyl-L-methionine-dependent methyltransferases"/>
    <property type="match status" value="1"/>
</dbReference>
<dbReference type="Proteomes" id="UP000008963">
    <property type="component" value="Chromosome"/>
</dbReference>
<accession>E1X292</accession>
<protein>
    <submittedName>
        <fullName evidence="1">Uncharacterized protein</fullName>
    </submittedName>
</protein>
<name>E1X292_HALMS</name>
<dbReference type="PANTHER" id="PTHR42873">
    <property type="entry name" value="RIBOSOMAL RNA LARGE SUBUNIT METHYLTRANSFERASE"/>
    <property type="match status" value="1"/>
</dbReference>
<dbReference type="STRING" id="862908.BMS_0110"/>
<organism evidence="1 2">
    <name type="scientific">Halobacteriovorax marinus (strain ATCC BAA-682 / DSM 15412 / SJ)</name>
    <name type="common">Bacteriovorax marinus</name>
    <dbReference type="NCBI Taxonomy" id="862908"/>
    <lineage>
        <taxon>Bacteria</taxon>
        <taxon>Pseudomonadati</taxon>
        <taxon>Bdellovibrionota</taxon>
        <taxon>Bacteriovoracia</taxon>
        <taxon>Bacteriovoracales</taxon>
        <taxon>Halobacteriovoraceae</taxon>
        <taxon>Halobacteriovorax</taxon>
    </lineage>
</organism>
<reference evidence="2" key="1">
    <citation type="journal article" date="2013" name="ISME J.">
        <title>A small predatory core genome in the divergent marine Bacteriovorax marinus SJ and the terrestrial Bdellovibrio bacteriovorus.</title>
        <authorList>
            <person name="Crossman L.C."/>
            <person name="Chen H."/>
            <person name="Cerdeno-Tarraga A.M."/>
            <person name="Brooks K."/>
            <person name="Quail M.A."/>
            <person name="Pineiro S.A."/>
            <person name="Hobley L."/>
            <person name="Sockett R.E."/>
            <person name="Bentley S.D."/>
            <person name="Parkhill J."/>
            <person name="Williams H.N."/>
            <person name="Stine O.C."/>
        </authorList>
    </citation>
    <scope>NUCLEOTIDE SEQUENCE [LARGE SCALE GENOMIC DNA]</scope>
    <source>
        <strain evidence="2">ATCC BAA-682 / DSM 15412 / SJ</strain>
    </source>
</reference>
<evidence type="ECO:0000313" key="1">
    <source>
        <dbReference type="EMBL" id="CBW25048.1"/>
    </source>
</evidence>
<dbReference type="GO" id="GO:0008168">
    <property type="term" value="F:methyltransferase activity"/>
    <property type="evidence" value="ECO:0007669"/>
    <property type="project" value="UniProtKB-KW"/>
</dbReference>
<evidence type="ECO:0000313" key="2">
    <source>
        <dbReference type="Proteomes" id="UP000008963"/>
    </source>
</evidence>
<dbReference type="PANTHER" id="PTHR42873:SF1">
    <property type="entry name" value="S-ADENOSYLMETHIONINE-DEPENDENT METHYLTRANSFERASE DOMAIN-CONTAINING PROTEIN"/>
    <property type="match status" value="1"/>
</dbReference>
<dbReference type="GO" id="GO:0032259">
    <property type="term" value="P:methylation"/>
    <property type="evidence" value="ECO:0007669"/>
    <property type="project" value="UniProtKB-KW"/>
</dbReference>
<dbReference type="KEGG" id="bmx:BMS_0110"/>
<dbReference type="eggNOG" id="COG1092">
    <property type="taxonomic scope" value="Bacteria"/>
</dbReference>
<dbReference type="RefSeq" id="WP_014242837.1">
    <property type="nucleotide sequence ID" value="NC_016620.1"/>
</dbReference>
<dbReference type="Pfam" id="PF03602">
    <property type="entry name" value="Cons_hypoth95"/>
    <property type="match status" value="1"/>
</dbReference>
<dbReference type="EMBL" id="FQ312005">
    <property type="protein sequence ID" value="CBW25048.1"/>
    <property type="molecule type" value="Genomic_DNA"/>
</dbReference>
<keyword evidence="2" id="KW-1185">Reference proteome</keyword>